<feature type="chain" id="PRO_5004519074" evidence="5">
    <location>
        <begin position="17"/>
        <end position="407"/>
    </location>
</feature>
<dbReference type="PRINTS" id="PR00116">
    <property type="entry name" value="ARGINASE"/>
</dbReference>
<dbReference type="eggNOG" id="KOG2964">
    <property type="taxonomic scope" value="Eukaryota"/>
</dbReference>
<dbReference type="SUPFAM" id="SSF52768">
    <property type="entry name" value="Arginase/deacetylase"/>
    <property type="match status" value="1"/>
</dbReference>
<dbReference type="PROSITE" id="PS01053">
    <property type="entry name" value="ARGINASE_1"/>
    <property type="match status" value="1"/>
</dbReference>
<dbReference type="PANTHER" id="PTHR11358">
    <property type="entry name" value="ARGINASE/AGMATINASE"/>
    <property type="match status" value="1"/>
</dbReference>
<evidence type="ECO:0000256" key="3">
    <source>
        <dbReference type="PROSITE-ProRule" id="PRU00742"/>
    </source>
</evidence>
<dbReference type="CDD" id="cd11592">
    <property type="entry name" value="Agmatinase_PAH"/>
    <property type="match status" value="1"/>
</dbReference>
<dbReference type="GO" id="GO:0046872">
    <property type="term" value="F:metal ion binding"/>
    <property type="evidence" value="ECO:0007669"/>
    <property type="project" value="UniProtKB-KW"/>
</dbReference>
<dbReference type="PANTHER" id="PTHR11358:SF30">
    <property type="entry name" value="AGMATINASE 1-RELATED"/>
    <property type="match status" value="1"/>
</dbReference>
<evidence type="ECO:0000256" key="5">
    <source>
        <dbReference type="SAM" id="SignalP"/>
    </source>
</evidence>
<feature type="signal peptide" evidence="5">
    <location>
        <begin position="1"/>
        <end position="16"/>
    </location>
</feature>
<dbReference type="GeneID" id="19459560"/>
<proteinExistence type="inferred from homology"/>
<dbReference type="Gene3D" id="3.40.800.10">
    <property type="entry name" value="Ureohydrolase domain"/>
    <property type="match status" value="1"/>
</dbReference>
<reference evidence="6 7" key="1">
    <citation type="journal article" date="2013" name="BMC Genomics">
        <title>Genomics-driven discovery of the pneumocandin biosynthetic gene cluster in the fungus Glarea lozoyensis.</title>
        <authorList>
            <person name="Chen L."/>
            <person name="Yue Q."/>
            <person name="Zhang X."/>
            <person name="Xiang M."/>
            <person name="Wang C."/>
            <person name="Li S."/>
            <person name="Che Y."/>
            <person name="Ortiz-Lopez F.J."/>
            <person name="Bills G.F."/>
            <person name="Liu X."/>
            <person name="An Z."/>
        </authorList>
    </citation>
    <scope>NUCLEOTIDE SEQUENCE [LARGE SCALE GENOMIC DNA]</scope>
    <source>
        <strain evidence="7">ATCC 20868 / MF5171</strain>
    </source>
</reference>
<dbReference type="AlphaFoldDB" id="S3CSE7"/>
<keyword evidence="2 4" id="KW-0378">Hydrolase</keyword>
<evidence type="ECO:0000313" key="7">
    <source>
        <dbReference type="Proteomes" id="UP000016922"/>
    </source>
</evidence>
<keyword evidence="7" id="KW-1185">Reference proteome</keyword>
<evidence type="ECO:0000256" key="1">
    <source>
        <dbReference type="ARBA" id="ARBA00022723"/>
    </source>
</evidence>
<dbReference type="InterPro" id="IPR006035">
    <property type="entry name" value="Ureohydrolase"/>
</dbReference>
<dbReference type="OrthoDB" id="288726at2759"/>
<dbReference type="GO" id="GO:0033389">
    <property type="term" value="P:putrescine biosynthetic process from arginine, via agmatine"/>
    <property type="evidence" value="ECO:0007669"/>
    <property type="project" value="TreeGrafter"/>
</dbReference>
<dbReference type="Proteomes" id="UP000016922">
    <property type="component" value="Unassembled WGS sequence"/>
</dbReference>
<dbReference type="KEGG" id="glz:GLAREA_00502"/>
<dbReference type="EMBL" id="KE145367">
    <property type="protein sequence ID" value="EPE29342.1"/>
    <property type="molecule type" value="Genomic_DNA"/>
</dbReference>
<dbReference type="HOGENOM" id="CLU_039478_1_0_1"/>
<comment type="similarity">
    <text evidence="3 4">Belongs to the arginase family.</text>
</comment>
<dbReference type="InterPro" id="IPR020855">
    <property type="entry name" value="Ureohydrolase_Mn_BS"/>
</dbReference>
<accession>S3CSE7</accession>
<dbReference type="STRING" id="1116229.S3CSE7"/>
<keyword evidence="1" id="KW-0479">Metal-binding</keyword>
<protein>
    <submittedName>
        <fullName evidence="6">Arginase/deacetylase</fullName>
    </submittedName>
</protein>
<dbReference type="RefSeq" id="XP_008083451.1">
    <property type="nucleotide sequence ID" value="XM_008085260.1"/>
</dbReference>
<gene>
    <name evidence="6" type="ORF">GLAREA_00502</name>
</gene>
<dbReference type="GO" id="GO:0008783">
    <property type="term" value="F:agmatinase activity"/>
    <property type="evidence" value="ECO:0007669"/>
    <property type="project" value="TreeGrafter"/>
</dbReference>
<dbReference type="OMA" id="MLHIAHE"/>
<evidence type="ECO:0000313" key="6">
    <source>
        <dbReference type="EMBL" id="EPE29342.1"/>
    </source>
</evidence>
<dbReference type="InterPro" id="IPR023696">
    <property type="entry name" value="Ureohydrolase_dom_sf"/>
</dbReference>
<evidence type="ECO:0000256" key="2">
    <source>
        <dbReference type="ARBA" id="ARBA00022801"/>
    </source>
</evidence>
<dbReference type="PROSITE" id="PS51409">
    <property type="entry name" value="ARGINASE_2"/>
    <property type="match status" value="1"/>
</dbReference>
<evidence type="ECO:0000256" key="4">
    <source>
        <dbReference type="RuleBase" id="RU003684"/>
    </source>
</evidence>
<dbReference type="Pfam" id="PF00491">
    <property type="entry name" value="Arginase"/>
    <property type="match status" value="1"/>
</dbReference>
<organism evidence="6 7">
    <name type="scientific">Glarea lozoyensis (strain ATCC 20868 / MF5171)</name>
    <dbReference type="NCBI Taxonomy" id="1116229"/>
    <lineage>
        <taxon>Eukaryota</taxon>
        <taxon>Fungi</taxon>
        <taxon>Dikarya</taxon>
        <taxon>Ascomycota</taxon>
        <taxon>Pezizomycotina</taxon>
        <taxon>Leotiomycetes</taxon>
        <taxon>Helotiales</taxon>
        <taxon>Helotiaceae</taxon>
        <taxon>Glarea</taxon>
    </lineage>
</organism>
<sequence length="407" mass="44856">MVFILYFFACLGLAAAASEPEPGNYQHQSFLKNDDPFQQNFVATTVFGRRLIDAELAEPLALLPPRFSSRKFDDDYPYEGIGTFAHLEYVECTESKFDIGIVGHPFDLGVSYRPGARFGPNGGRNGARRLSPAAGWDMDHNGVNPFRSWAKVVDCGDIYNTPFDKLVAIHELERGMKALGKQTPQNTSAADAVRLIAIGGDHTITLPILRALHSTWGRVAVLHFDSHLDTWDPKQLGGGLTRHAEVNHGTMLHIAHEEGLLSNHSNMHLGSRSSLFDEHYDLNNDLRCGFSYIRARALDQMGVDKVVQKIIETVGTEYVYLSVDIDVLDPAFAPATGTIEPGGWTTRELLAIIKGLSDAKLPIIGSDVVEFTPIYDNAAETTGIAVSQIILEILHWMVHVPVKKPQA</sequence>
<name>S3CSE7_GLAL2</name>
<keyword evidence="5" id="KW-0732">Signal</keyword>